<dbReference type="Proteomes" id="UP000753908">
    <property type="component" value="Unassembled WGS sequence"/>
</dbReference>
<protein>
    <recommendedName>
        <fullName evidence="9">Sec-independent protein translocase protein TatA</fullName>
    </recommendedName>
</protein>
<dbReference type="PANTHER" id="PTHR33162:SF1">
    <property type="entry name" value="SEC-INDEPENDENT PROTEIN TRANSLOCASE PROTEIN TATA, CHLOROPLASTIC"/>
    <property type="match status" value="1"/>
</dbReference>
<keyword evidence="6 9" id="KW-0811">Translocation</keyword>
<dbReference type="GO" id="GO:0008320">
    <property type="term" value="F:protein transmembrane transporter activity"/>
    <property type="evidence" value="ECO:0007669"/>
    <property type="project" value="UniProtKB-UniRule"/>
</dbReference>
<evidence type="ECO:0000313" key="11">
    <source>
        <dbReference type="EMBL" id="MBW4545585.1"/>
    </source>
</evidence>
<dbReference type="GO" id="GO:0043953">
    <property type="term" value="P:protein transport by the Tat complex"/>
    <property type="evidence" value="ECO:0007669"/>
    <property type="project" value="UniProtKB-UniRule"/>
</dbReference>
<evidence type="ECO:0000256" key="8">
    <source>
        <dbReference type="ARBA" id="ARBA00025340"/>
    </source>
</evidence>
<keyword evidence="7 9" id="KW-0472">Membrane</keyword>
<feature type="region of interest" description="Disordered" evidence="10">
    <location>
        <begin position="64"/>
        <end position="90"/>
    </location>
</feature>
<evidence type="ECO:0000256" key="5">
    <source>
        <dbReference type="ARBA" id="ARBA00022989"/>
    </source>
</evidence>
<organism evidence="11 12">
    <name type="scientific">Symplocastrum torsivum CPER-KK1</name>
    <dbReference type="NCBI Taxonomy" id="450513"/>
    <lineage>
        <taxon>Bacteria</taxon>
        <taxon>Bacillati</taxon>
        <taxon>Cyanobacteriota</taxon>
        <taxon>Cyanophyceae</taxon>
        <taxon>Oscillatoriophycideae</taxon>
        <taxon>Oscillatoriales</taxon>
        <taxon>Microcoleaceae</taxon>
        <taxon>Symplocastrum</taxon>
    </lineage>
</organism>
<keyword evidence="4 9" id="KW-0653">Protein transport</keyword>
<comment type="similarity">
    <text evidence="9">Belongs to the TatA/E family.</text>
</comment>
<dbReference type="Gene3D" id="1.20.5.3310">
    <property type="match status" value="1"/>
</dbReference>
<comment type="subunit">
    <text evidence="9">Forms a complex with TatC.</text>
</comment>
<comment type="caution">
    <text evidence="11">The sequence shown here is derived from an EMBL/GenBank/DDBJ whole genome shotgun (WGS) entry which is preliminary data.</text>
</comment>
<evidence type="ECO:0000256" key="7">
    <source>
        <dbReference type="ARBA" id="ARBA00023136"/>
    </source>
</evidence>
<evidence type="ECO:0000256" key="4">
    <source>
        <dbReference type="ARBA" id="ARBA00022927"/>
    </source>
</evidence>
<accession>A0A951PKE4</accession>
<evidence type="ECO:0000256" key="9">
    <source>
        <dbReference type="HAMAP-Rule" id="MF_00236"/>
    </source>
</evidence>
<keyword evidence="9" id="KW-1003">Cell membrane</keyword>
<dbReference type="Pfam" id="PF02416">
    <property type="entry name" value="TatA_B_E"/>
    <property type="match status" value="1"/>
</dbReference>
<dbReference type="InterPro" id="IPR003369">
    <property type="entry name" value="TatA/B/E"/>
</dbReference>
<feature type="compositionally biased region" description="Polar residues" evidence="10">
    <location>
        <begin position="76"/>
        <end position="90"/>
    </location>
</feature>
<name>A0A951PKE4_9CYAN</name>
<dbReference type="InterPro" id="IPR006312">
    <property type="entry name" value="TatA/E"/>
</dbReference>
<comment type="function">
    <text evidence="9">Part of the twin-arginine translocation (Tat) system that transports large folded proteins containing a characteristic twin-arginine motif in their signal peptide across membranes. TatA could form the protein-conducting channel of the Tat system.</text>
</comment>
<comment type="subcellular location">
    <subcellularLocation>
        <location evidence="9">Cell membrane</location>
        <topology evidence="9">Single-pass membrane protein</topology>
    </subcellularLocation>
    <subcellularLocation>
        <location evidence="1">Membrane</location>
        <topology evidence="1">Single-pass membrane protein</topology>
    </subcellularLocation>
</comment>
<sequence>MNVFGIGLPEMALIMVIALLVFGPKKLPEIGRSMGKAIRGFQDASKEFEAEFKHEAQQIEQAVKTPALPESKKTVTQETAAAESNNHAAT</sequence>
<comment type="function">
    <text evidence="8">Part of the twin-arginine translocation (Tat) system that transports large folded proteins containing a characteristic twin-arginine motif in their signal peptide across the thylakoid membrane. Involved in delta pH-dependent protein transport required for chloroplast development, especially thylakoid membrane formation. TATC and TATB mediate precursor recognition, whereas TATA facilitates translocation.</text>
</comment>
<dbReference type="EMBL" id="JAHHIF010000016">
    <property type="protein sequence ID" value="MBW4545585.1"/>
    <property type="molecule type" value="Genomic_DNA"/>
</dbReference>
<dbReference type="GO" id="GO:0006886">
    <property type="term" value="P:intracellular protein transport"/>
    <property type="evidence" value="ECO:0007669"/>
    <property type="project" value="UniProtKB-ARBA"/>
</dbReference>
<proteinExistence type="inferred from homology"/>
<dbReference type="PANTHER" id="PTHR33162">
    <property type="entry name" value="SEC-INDEPENDENT PROTEIN TRANSLOCASE PROTEIN TATA, CHLOROPLASTIC"/>
    <property type="match status" value="1"/>
</dbReference>
<keyword evidence="2 9" id="KW-0813">Transport</keyword>
<evidence type="ECO:0000256" key="3">
    <source>
        <dbReference type="ARBA" id="ARBA00022692"/>
    </source>
</evidence>
<reference evidence="11" key="2">
    <citation type="journal article" date="2022" name="Microbiol. Resour. Announc.">
        <title>Metagenome Sequencing to Explore Phylogenomics of Terrestrial Cyanobacteria.</title>
        <authorList>
            <person name="Ward R.D."/>
            <person name="Stajich J.E."/>
            <person name="Johansen J.R."/>
            <person name="Huntemann M."/>
            <person name="Clum A."/>
            <person name="Foster B."/>
            <person name="Foster B."/>
            <person name="Roux S."/>
            <person name="Palaniappan K."/>
            <person name="Varghese N."/>
            <person name="Mukherjee S."/>
            <person name="Reddy T.B.K."/>
            <person name="Daum C."/>
            <person name="Copeland A."/>
            <person name="Chen I.A."/>
            <person name="Ivanova N.N."/>
            <person name="Kyrpides N.C."/>
            <person name="Shapiro N."/>
            <person name="Eloe-Fadrosh E.A."/>
            <person name="Pietrasiak N."/>
        </authorList>
    </citation>
    <scope>NUCLEOTIDE SEQUENCE</scope>
    <source>
        <strain evidence="11">CPER-KK1</strain>
    </source>
</reference>
<dbReference type="NCBIfam" id="TIGR01411">
    <property type="entry name" value="tatAE"/>
    <property type="match status" value="1"/>
</dbReference>
<evidence type="ECO:0000256" key="1">
    <source>
        <dbReference type="ARBA" id="ARBA00004167"/>
    </source>
</evidence>
<gene>
    <name evidence="9" type="primary">tatA</name>
    <name evidence="11" type="ORF">KME25_14225</name>
</gene>
<keyword evidence="3 9" id="KW-0812">Transmembrane</keyword>
<dbReference type="NCBIfam" id="NF011430">
    <property type="entry name" value="PRK14861.1"/>
    <property type="match status" value="1"/>
</dbReference>
<keyword evidence="5 9" id="KW-1133">Transmembrane helix</keyword>
<dbReference type="HAMAP" id="MF_00236">
    <property type="entry name" value="TatA_E"/>
    <property type="match status" value="1"/>
</dbReference>
<evidence type="ECO:0000256" key="6">
    <source>
        <dbReference type="ARBA" id="ARBA00023010"/>
    </source>
</evidence>
<evidence type="ECO:0000256" key="10">
    <source>
        <dbReference type="SAM" id="MobiDB-lite"/>
    </source>
</evidence>
<feature type="transmembrane region" description="Helical" evidence="9">
    <location>
        <begin position="6"/>
        <end position="24"/>
    </location>
</feature>
<dbReference type="PRINTS" id="PR01506">
    <property type="entry name" value="TATBPROTEIN"/>
</dbReference>
<dbReference type="AlphaFoldDB" id="A0A951PKE4"/>
<reference evidence="11" key="1">
    <citation type="submission" date="2021-05" db="EMBL/GenBank/DDBJ databases">
        <authorList>
            <person name="Pietrasiak N."/>
            <person name="Ward R."/>
            <person name="Stajich J.E."/>
            <person name="Kurbessoian T."/>
        </authorList>
    </citation>
    <scope>NUCLEOTIDE SEQUENCE</scope>
    <source>
        <strain evidence="11">CPER-KK1</strain>
    </source>
</reference>
<evidence type="ECO:0000256" key="2">
    <source>
        <dbReference type="ARBA" id="ARBA00022448"/>
    </source>
</evidence>
<evidence type="ECO:0000313" key="12">
    <source>
        <dbReference type="Proteomes" id="UP000753908"/>
    </source>
</evidence>
<dbReference type="GO" id="GO:0033281">
    <property type="term" value="C:TAT protein transport complex"/>
    <property type="evidence" value="ECO:0007669"/>
    <property type="project" value="UniProtKB-UniRule"/>
</dbReference>
<dbReference type="NCBIfam" id="NF011429">
    <property type="entry name" value="PRK14857.1"/>
    <property type="match status" value="1"/>
</dbReference>